<feature type="transmembrane region" description="Helical" evidence="1">
    <location>
        <begin position="62"/>
        <end position="84"/>
    </location>
</feature>
<keyword evidence="1" id="KW-0812">Transmembrane</keyword>
<name>A0A6N1VD99_9HYPH</name>
<dbReference type="RefSeq" id="WP_175276883.1">
    <property type="nucleotide sequence ID" value="NZ_CP054836.1"/>
</dbReference>
<keyword evidence="1" id="KW-0472">Membrane</keyword>
<gene>
    <name evidence="2" type="ORF">HTY61_11275</name>
</gene>
<dbReference type="Proteomes" id="UP000509367">
    <property type="component" value="Chromosome"/>
</dbReference>
<dbReference type="KEGG" id="orm:HTY61_11275"/>
<dbReference type="EMBL" id="CP054836">
    <property type="protein sequence ID" value="QKV18991.1"/>
    <property type="molecule type" value="Genomic_DNA"/>
</dbReference>
<protein>
    <submittedName>
        <fullName evidence="2">Uncharacterized protein</fullName>
    </submittedName>
</protein>
<organism evidence="2 3">
    <name type="scientific">Oricola thermophila</name>
    <dbReference type="NCBI Taxonomy" id="2742145"/>
    <lineage>
        <taxon>Bacteria</taxon>
        <taxon>Pseudomonadati</taxon>
        <taxon>Pseudomonadota</taxon>
        <taxon>Alphaproteobacteria</taxon>
        <taxon>Hyphomicrobiales</taxon>
        <taxon>Ahrensiaceae</taxon>
        <taxon>Oricola</taxon>
    </lineage>
</organism>
<feature type="transmembrane region" description="Helical" evidence="1">
    <location>
        <begin position="36"/>
        <end position="56"/>
    </location>
</feature>
<keyword evidence="3" id="KW-1185">Reference proteome</keyword>
<proteinExistence type="predicted"/>
<keyword evidence="1" id="KW-1133">Transmembrane helix</keyword>
<evidence type="ECO:0000313" key="2">
    <source>
        <dbReference type="EMBL" id="QKV18991.1"/>
    </source>
</evidence>
<sequence length="90" mass="9978">MKFSVLLNLCPYSHLWRAVRRMVTEHKLPESARPGACVMLLGVFCPFFWIALFTGASRSETIFHATHSGVVILIGVIMFLIALAKRSGGT</sequence>
<evidence type="ECO:0000313" key="3">
    <source>
        <dbReference type="Proteomes" id="UP000509367"/>
    </source>
</evidence>
<dbReference type="AlphaFoldDB" id="A0A6N1VD99"/>
<reference evidence="2 3" key="1">
    <citation type="submission" date="2020-06" db="EMBL/GenBank/DDBJ databases">
        <title>Oricola thermophila sp. nov. isolated from a tidal sediments.</title>
        <authorList>
            <person name="Kwon K.K."/>
            <person name="Yang S.-H."/>
            <person name="Park M.-J."/>
        </authorList>
    </citation>
    <scope>NUCLEOTIDE SEQUENCE [LARGE SCALE GENOMIC DNA]</scope>
    <source>
        <strain evidence="2 3">MEBiC13590</strain>
    </source>
</reference>
<evidence type="ECO:0000256" key="1">
    <source>
        <dbReference type="SAM" id="Phobius"/>
    </source>
</evidence>
<accession>A0A6N1VD99</accession>